<evidence type="ECO:0000256" key="8">
    <source>
        <dbReference type="ARBA" id="ARBA00023180"/>
    </source>
</evidence>
<keyword evidence="2" id="KW-1003">Cell membrane</keyword>
<dbReference type="InterPro" id="IPR032356">
    <property type="entry name" value="IL17R_A/B_N"/>
</dbReference>
<keyword evidence="3 9" id="KW-0812">Transmembrane</keyword>
<dbReference type="Pfam" id="PF16556">
    <property type="entry name" value="IL17R_fnIII_D1"/>
    <property type="match status" value="1"/>
</dbReference>
<keyword evidence="5 9" id="KW-1133">Transmembrane helix</keyword>
<evidence type="ECO:0000259" key="10">
    <source>
        <dbReference type="PROSITE" id="PS51534"/>
    </source>
</evidence>
<evidence type="ECO:0000256" key="6">
    <source>
        <dbReference type="ARBA" id="ARBA00023136"/>
    </source>
</evidence>
<sequence length="511" mass="58020">NHGWPAHHPTKPWKDSYCCSLSPTIFVLSPASIQFVKATEVCLQEVGADGMKCVWFFYHHNFTMQTKDERGTRWKFSFSGFLVQRGANYSVILRNLPCVNQRAVTQVAIPVLFIFISHLLPGADNATSAQTGTARAEQRVPLQTSKQRRVLILYSLDHELYKNIVLRLAELLQHCCGVEVTLDLWEMHNIACIGHLQWLSYQMARIDKSDGMVLLLCSRGTMEKWRAHCGMRQPIRLCEDLRSPTGDLFTPALTILSSDFGTVSALGKYAVAYFKDVSKETDIPDVFRTLPTYHLMDHLEELFFRLHGLEQHSPGVTLHSLGISASDYSNEAFGERLQQSLANFQVCQNKNPDWFNEECRDKRQDTKSDSVSDPEQVSVNFCLENELVYYKREDVGPSINCFDSELSTRAVGNQLQECNVMELTMAISLILNGLVVVVVDALFLHKKRTLLSFTKLYLPLNVPPEHHAFGRCVDHHCPTLFHAWLRILCFNASSSPFSIRTAEGCLHRTCN</sequence>
<feature type="transmembrane region" description="Helical" evidence="9">
    <location>
        <begin position="423"/>
        <end position="444"/>
    </location>
</feature>
<dbReference type="InterPro" id="IPR039465">
    <property type="entry name" value="IL-17_rcpt-like"/>
</dbReference>
<reference evidence="11" key="1">
    <citation type="submission" date="2025-08" db="UniProtKB">
        <authorList>
            <consortium name="Ensembl"/>
        </authorList>
    </citation>
    <scope>IDENTIFICATION</scope>
</reference>
<keyword evidence="8" id="KW-0325">Glycoprotein</keyword>
<keyword evidence="6 9" id="KW-0472">Membrane</keyword>
<dbReference type="AlphaFoldDB" id="A0A8C4Q9H8"/>
<dbReference type="Proteomes" id="UP000694388">
    <property type="component" value="Unplaced"/>
</dbReference>
<evidence type="ECO:0000256" key="3">
    <source>
        <dbReference type="ARBA" id="ARBA00022692"/>
    </source>
</evidence>
<evidence type="ECO:0000313" key="11">
    <source>
        <dbReference type="Ensembl" id="ENSEBUP00000012111.1"/>
    </source>
</evidence>
<dbReference type="FunFam" id="3.40.50.11530:FF:000002">
    <property type="entry name" value="Interleukin 17 receptor A"/>
    <property type="match status" value="1"/>
</dbReference>
<dbReference type="PROSITE" id="PS51534">
    <property type="entry name" value="SEFIR"/>
    <property type="match status" value="1"/>
</dbReference>
<dbReference type="Gene3D" id="3.40.50.11530">
    <property type="match status" value="1"/>
</dbReference>
<evidence type="ECO:0000256" key="7">
    <source>
        <dbReference type="ARBA" id="ARBA00023170"/>
    </source>
</evidence>
<evidence type="ECO:0000313" key="12">
    <source>
        <dbReference type="Proteomes" id="UP000694388"/>
    </source>
</evidence>
<accession>A0A8C4Q9H8</accession>
<name>A0A8C4Q9H8_EPTBU</name>
<keyword evidence="12" id="KW-1185">Reference proteome</keyword>
<comment type="subcellular location">
    <subcellularLocation>
        <location evidence="1">Cell membrane</location>
        <topology evidence="1">Single-pass type I membrane protein</topology>
    </subcellularLocation>
</comment>
<dbReference type="Gene3D" id="2.60.40.2160">
    <property type="entry name" value="Interleukin-17 receptor A/B, fibronectin-III-like domain 1"/>
    <property type="match status" value="1"/>
</dbReference>
<keyword evidence="7" id="KW-0675">Receptor</keyword>
<evidence type="ECO:0000256" key="4">
    <source>
        <dbReference type="ARBA" id="ARBA00022729"/>
    </source>
</evidence>
<dbReference type="InterPro" id="IPR013568">
    <property type="entry name" value="SEFIR_dom"/>
</dbReference>
<dbReference type="PANTHER" id="PTHR15583">
    <property type="entry name" value="INTERLEUKIN-17 RECEPTOR"/>
    <property type="match status" value="1"/>
</dbReference>
<organism evidence="11 12">
    <name type="scientific">Eptatretus burgeri</name>
    <name type="common">Inshore hagfish</name>
    <dbReference type="NCBI Taxonomy" id="7764"/>
    <lineage>
        <taxon>Eukaryota</taxon>
        <taxon>Metazoa</taxon>
        <taxon>Chordata</taxon>
        <taxon>Craniata</taxon>
        <taxon>Vertebrata</taxon>
        <taxon>Cyclostomata</taxon>
        <taxon>Myxini</taxon>
        <taxon>Myxiniformes</taxon>
        <taxon>Myxinidae</taxon>
        <taxon>Eptatretinae</taxon>
        <taxon>Eptatretus</taxon>
    </lineage>
</organism>
<dbReference type="GO" id="GO:0030368">
    <property type="term" value="F:interleukin-17 receptor activity"/>
    <property type="evidence" value="ECO:0007669"/>
    <property type="project" value="InterPro"/>
</dbReference>
<dbReference type="Ensembl" id="ENSEBUT00000012688.1">
    <property type="protein sequence ID" value="ENSEBUP00000012111.1"/>
    <property type="gene ID" value="ENSEBUG00000007728.1"/>
</dbReference>
<protein>
    <recommendedName>
        <fullName evidence="10">SEFIR domain-containing protein</fullName>
    </recommendedName>
</protein>
<dbReference type="GO" id="GO:0005886">
    <property type="term" value="C:plasma membrane"/>
    <property type="evidence" value="ECO:0007669"/>
    <property type="project" value="UniProtKB-SubCell"/>
</dbReference>
<proteinExistence type="predicted"/>
<evidence type="ECO:0000256" key="5">
    <source>
        <dbReference type="ARBA" id="ARBA00022989"/>
    </source>
</evidence>
<feature type="domain" description="SEFIR" evidence="10">
    <location>
        <begin position="147"/>
        <end position="304"/>
    </location>
</feature>
<evidence type="ECO:0000256" key="9">
    <source>
        <dbReference type="SAM" id="Phobius"/>
    </source>
</evidence>
<dbReference type="InterPro" id="IPR038683">
    <property type="entry name" value="IL17RA/B_FnIII-like_1_sf"/>
</dbReference>
<dbReference type="Pfam" id="PF08357">
    <property type="entry name" value="SEFIR"/>
    <property type="match status" value="1"/>
</dbReference>
<evidence type="ECO:0000256" key="1">
    <source>
        <dbReference type="ARBA" id="ARBA00004251"/>
    </source>
</evidence>
<keyword evidence="4" id="KW-0732">Signal</keyword>
<evidence type="ECO:0000256" key="2">
    <source>
        <dbReference type="ARBA" id="ARBA00022475"/>
    </source>
</evidence>
<dbReference type="GeneTree" id="ENSGT00940000165644"/>
<dbReference type="PANTHER" id="PTHR15583:SF13">
    <property type="entry name" value="INTERLEUKIN-17 RECEPTOR A"/>
    <property type="match status" value="1"/>
</dbReference>
<reference evidence="11" key="2">
    <citation type="submission" date="2025-09" db="UniProtKB">
        <authorList>
            <consortium name="Ensembl"/>
        </authorList>
    </citation>
    <scope>IDENTIFICATION</scope>
</reference>